<dbReference type="Proteomes" id="UP000334990">
    <property type="component" value="Unassembled WGS sequence"/>
</dbReference>
<evidence type="ECO:0000313" key="3">
    <source>
        <dbReference type="EMBL" id="GES01426.1"/>
    </source>
</evidence>
<dbReference type="OrthoDB" id="3517624at2"/>
<dbReference type="Pfam" id="PF02985">
    <property type="entry name" value="HEAT"/>
    <property type="match status" value="1"/>
</dbReference>
<dbReference type="InterPro" id="IPR011989">
    <property type="entry name" value="ARM-like"/>
</dbReference>
<keyword evidence="4" id="KW-1185">Reference proteome</keyword>
<dbReference type="SUPFAM" id="SSF52540">
    <property type="entry name" value="P-loop containing nucleoside triphosphate hydrolases"/>
    <property type="match status" value="1"/>
</dbReference>
<dbReference type="Gene3D" id="1.25.10.10">
    <property type="entry name" value="Leucine-rich Repeat Variant"/>
    <property type="match status" value="1"/>
</dbReference>
<keyword evidence="1" id="KW-0677">Repeat</keyword>
<proteinExistence type="predicted"/>
<organism evidence="3 4">
    <name type="scientific">Acrocarpospora corrugata</name>
    <dbReference type="NCBI Taxonomy" id="35763"/>
    <lineage>
        <taxon>Bacteria</taxon>
        <taxon>Bacillati</taxon>
        <taxon>Actinomycetota</taxon>
        <taxon>Actinomycetes</taxon>
        <taxon>Streptosporangiales</taxon>
        <taxon>Streptosporangiaceae</taxon>
        <taxon>Acrocarpospora</taxon>
    </lineage>
</organism>
<reference evidence="3 4" key="1">
    <citation type="submission" date="2019-10" db="EMBL/GenBank/DDBJ databases">
        <title>Whole genome shotgun sequence of Acrocarpospora corrugata NBRC 13972.</title>
        <authorList>
            <person name="Ichikawa N."/>
            <person name="Kimura A."/>
            <person name="Kitahashi Y."/>
            <person name="Komaki H."/>
            <person name="Oguchi A."/>
        </authorList>
    </citation>
    <scope>NUCLEOTIDE SEQUENCE [LARGE SCALE GENOMIC DNA]</scope>
    <source>
        <strain evidence="3 4">NBRC 13972</strain>
    </source>
</reference>
<name>A0A5M3VY18_9ACTN</name>
<dbReference type="InterPro" id="IPR016024">
    <property type="entry name" value="ARM-type_fold"/>
</dbReference>
<dbReference type="InterPro" id="IPR000357">
    <property type="entry name" value="HEAT"/>
</dbReference>
<feature type="region of interest" description="Disordered" evidence="2">
    <location>
        <begin position="1"/>
        <end position="21"/>
    </location>
</feature>
<feature type="compositionally biased region" description="Basic and acidic residues" evidence="2">
    <location>
        <begin position="1"/>
        <end position="10"/>
    </location>
</feature>
<comment type="caution">
    <text evidence="3">The sequence shown here is derived from an EMBL/GenBank/DDBJ whole genome shotgun (WGS) entry which is preliminary data.</text>
</comment>
<gene>
    <name evidence="3" type="ORF">Acor_34900</name>
</gene>
<dbReference type="EMBL" id="BLAD01000050">
    <property type="protein sequence ID" value="GES01426.1"/>
    <property type="molecule type" value="Genomic_DNA"/>
</dbReference>
<evidence type="ECO:0000256" key="1">
    <source>
        <dbReference type="ARBA" id="ARBA00022737"/>
    </source>
</evidence>
<evidence type="ECO:0000256" key="2">
    <source>
        <dbReference type="SAM" id="MobiDB-lite"/>
    </source>
</evidence>
<dbReference type="InterPro" id="IPR027417">
    <property type="entry name" value="P-loop_NTPase"/>
</dbReference>
<evidence type="ECO:0000313" key="4">
    <source>
        <dbReference type="Proteomes" id="UP000334990"/>
    </source>
</evidence>
<protein>
    <submittedName>
        <fullName evidence="3">Uncharacterized protein</fullName>
    </submittedName>
</protein>
<dbReference type="AlphaFoldDB" id="A0A5M3VY18"/>
<accession>A0A5M3VY18</accession>
<dbReference type="RefSeq" id="WP_155337710.1">
    <property type="nucleotide sequence ID" value="NZ_BAAABN010000029.1"/>
</dbReference>
<sequence>MSEEDPHRLEAEDDEIAQPDDQLALENRERMLRQEGLSRLYPASIGAAAFGDGTAIKTQLNGPGNGRIYHADGDIHFGGPPDERPAPIPLNQDELTRLTRRYIVSTEALSTLLDATRPGRVQALIGPPGTGRTTVALAALTRFGTDAQVAILDGADPRRLRPSDLKPMTGYLLNPGDADWTRGKTQVVFQHLVHLATQTNSTFVVLLDERALLTPGQRTQFAIHVPPPAPHVFERCLAFGLRDRGIELAETQARHWAGHVRMREELNTVTRPSDAQALAALILSRVRHGRAPDEVIAEVCAERPWRLRGQAEKLLAPDQGTNAPGTPWEAAKEAKARLYRLSFLLALAVLDGKPMVTITTAALALADDVEAVRDGSDAPQSTWSAFDETLTGWLDYAEAENDHQRDGTERRIRMRVPALIPMLLDVAWHNHPTLRTPLTTWLERLTQDRNPEIRMAAAQAIGKLATYDYSAIESHFFRPWVSSYRIGAHRLAAWALETAAQEPRCTERVRMLLNAWARGTLAQRSVAVRAYATSLGLRYVGDTLIGLRRIAPSTRADLRAEVARAMAELSRGGLHREIVGELAQWARSENDGVRTVAVEAMRRLAVIAPDREPDQLLLLGMLAAGDRAVRTQIIDLWRNALADKKGRAWSALARWVRQVELEPSLVAPVGHLLNRLGSEPWLRERLFFYLKWWRSQAGSTQTFDNLLAYL</sequence>
<dbReference type="SUPFAM" id="SSF48371">
    <property type="entry name" value="ARM repeat"/>
    <property type="match status" value="1"/>
</dbReference>